<name>A0ABU8NS47_9SPHI</name>
<accession>A0ABU8NS47</accession>
<dbReference type="PROSITE" id="PS51257">
    <property type="entry name" value="PROKAR_LIPOPROTEIN"/>
    <property type="match status" value="1"/>
</dbReference>
<gene>
    <name evidence="1" type="ORF">WAE58_17650</name>
</gene>
<comment type="caution">
    <text evidence="1">The sequence shown here is derived from an EMBL/GenBank/DDBJ whole genome shotgun (WGS) entry which is preliminary data.</text>
</comment>
<sequence>MNKINFYIGLITIMLFGLASCKKGEKNILKEEELPFTNIGSVNNLPGFGNDDDKPEGIPFELPTGLRFVSRPDHPFDPDLRKLHGNMNTFYVDVNIERDSTWKEDKLLTFPPGLVMLNVSPSRIQNGMLMGRVRINVPPNGRGPGGKKDTITVYLGVACMNSSKGLPWEDNQEPDTRNYVIGKGTHTPYVVVTNAEVLKFLSLLEDKPHLNLTRHQNPLDVYDPDYVEPEWMKPYNTIQTMFWKITDGQGLTEADLRELLEAVKG</sequence>
<dbReference type="Proteomes" id="UP001378956">
    <property type="component" value="Unassembled WGS sequence"/>
</dbReference>
<protein>
    <submittedName>
        <fullName evidence="1">Uncharacterized protein</fullName>
    </submittedName>
</protein>
<organism evidence="1 2">
    <name type="scientific">Pedobacter panaciterrae</name>
    <dbReference type="NCBI Taxonomy" id="363849"/>
    <lineage>
        <taxon>Bacteria</taxon>
        <taxon>Pseudomonadati</taxon>
        <taxon>Bacteroidota</taxon>
        <taxon>Sphingobacteriia</taxon>
        <taxon>Sphingobacteriales</taxon>
        <taxon>Sphingobacteriaceae</taxon>
        <taxon>Pedobacter</taxon>
    </lineage>
</organism>
<dbReference type="EMBL" id="JBBEUB010000006">
    <property type="protein sequence ID" value="MEJ2904270.1"/>
    <property type="molecule type" value="Genomic_DNA"/>
</dbReference>
<dbReference type="RefSeq" id="WP_288882156.1">
    <property type="nucleotide sequence ID" value="NZ_CBFGNQ010000014.1"/>
</dbReference>
<evidence type="ECO:0000313" key="2">
    <source>
        <dbReference type="Proteomes" id="UP001378956"/>
    </source>
</evidence>
<evidence type="ECO:0000313" key="1">
    <source>
        <dbReference type="EMBL" id="MEJ2904270.1"/>
    </source>
</evidence>
<proteinExistence type="predicted"/>
<keyword evidence="2" id="KW-1185">Reference proteome</keyword>
<reference evidence="1 2" key="1">
    <citation type="submission" date="2024-03" db="EMBL/GenBank/DDBJ databases">
        <title>Sequence of Lycoming College Course Isolates.</title>
        <authorList>
            <person name="Plotts O."/>
            <person name="Newman J."/>
        </authorList>
    </citation>
    <scope>NUCLEOTIDE SEQUENCE [LARGE SCALE GENOMIC DNA]</scope>
    <source>
        <strain evidence="1 2">CJB-3</strain>
    </source>
</reference>